<dbReference type="OrthoDB" id="9802805at2"/>
<evidence type="ECO:0000256" key="1">
    <source>
        <dbReference type="ARBA" id="ARBA00001936"/>
    </source>
</evidence>
<dbReference type="PROSITE" id="PS51462">
    <property type="entry name" value="NUDIX"/>
    <property type="match status" value="1"/>
</dbReference>
<evidence type="ECO:0000256" key="4">
    <source>
        <dbReference type="ARBA" id="ARBA00022801"/>
    </source>
</evidence>
<evidence type="ECO:0000313" key="7">
    <source>
        <dbReference type="EMBL" id="SDO74987.1"/>
    </source>
</evidence>
<keyword evidence="5" id="KW-0460">Magnesium</keyword>
<dbReference type="SUPFAM" id="SSF55811">
    <property type="entry name" value="Nudix"/>
    <property type="match status" value="1"/>
</dbReference>
<dbReference type="InterPro" id="IPR045121">
    <property type="entry name" value="CoAse"/>
</dbReference>
<keyword evidence="8" id="KW-1185">Reference proteome</keyword>
<dbReference type="InterPro" id="IPR015797">
    <property type="entry name" value="NUDIX_hydrolase-like_dom_sf"/>
</dbReference>
<dbReference type="Gene3D" id="3.90.79.10">
    <property type="entry name" value="Nucleoside Triphosphate Pyrophosphohydrolase"/>
    <property type="match status" value="1"/>
</dbReference>
<keyword evidence="3" id="KW-0479">Metal-binding</keyword>
<gene>
    <name evidence="7" type="ORF">SAMN04488529_101308</name>
</gene>
<proteinExistence type="predicted"/>
<dbReference type="Pfam" id="PF00293">
    <property type="entry name" value="NUDIX"/>
    <property type="match status" value="1"/>
</dbReference>
<dbReference type="EMBL" id="FNJM01000001">
    <property type="protein sequence ID" value="SDO74987.1"/>
    <property type="molecule type" value="Genomic_DNA"/>
</dbReference>
<dbReference type="AlphaFoldDB" id="A0A1H0M3M2"/>
<dbReference type="Proteomes" id="UP000198597">
    <property type="component" value="Unassembled WGS sequence"/>
</dbReference>
<evidence type="ECO:0000256" key="6">
    <source>
        <dbReference type="ARBA" id="ARBA00023211"/>
    </source>
</evidence>
<name>A0A1H0M3M2_9CLOT</name>
<comment type="cofactor">
    <cofactor evidence="1">
        <name>Mn(2+)</name>
        <dbReference type="ChEBI" id="CHEBI:29035"/>
    </cofactor>
</comment>
<dbReference type="PANTHER" id="PTHR12992:SF11">
    <property type="entry name" value="MITOCHONDRIAL COENZYME A DIPHOSPHATASE NUDT8"/>
    <property type="match status" value="1"/>
</dbReference>
<keyword evidence="4" id="KW-0378">Hydrolase</keyword>
<dbReference type="InterPro" id="IPR000086">
    <property type="entry name" value="NUDIX_hydrolase_dom"/>
</dbReference>
<dbReference type="CDD" id="cd03426">
    <property type="entry name" value="NUDIX_CoAse_Nudt7"/>
    <property type="match status" value="1"/>
</dbReference>
<protein>
    <submittedName>
        <fullName evidence="7">8-oxo-dGTP pyrophosphatase MutT, NUDIX family</fullName>
    </submittedName>
</protein>
<dbReference type="PROSITE" id="PS00893">
    <property type="entry name" value="NUDIX_BOX"/>
    <property type="match status" value="1"/>
</dbReference>
<dbReference type="PANTHER" id="PTHR12992">
    <property type="entry name" value="NUDIX HYDROLASE"/>
    <property type="match status" value="1"/>
</dbReference>
<dbReference type="InterPro" id="IPR020084">
    <property type="entry name" value="NUDIX_hydrolase_CS"/>
</dbReference>
<evidence type="ECO:0000313" key="8">
    <source>
        <dbReference type="Proteomes" id="UP000198597"/>
    </source>
</evidence>
<dbReference type="STRING" id="94869.SAMN04488529_101308"/>
<sequence>MKENLYKAFKNFTPYINGAENMKKYSILIPLVEKDNKTHILFEVRAKTLRAQPGEICFPGGGIENNESTYDAAIRETCEELGINNNDIEIISPLDLFVSPFNFIINPYVGWLKNIEDLHINKDEVDHIFLVPVDFLLKYAPLEYINTIGINRCADFPFDLIQDPNYKFKTSPYPTQFYIYNDYVIWGLTAKILNNFLTTFKDNK</sequence>
<dbReference type="GO" id="GO:0046872">
    <property type="term" value="F:metal ion binding"/>
    <property type="evidence" value="ECO:0007669"/>
    <property type="project" value="UniProtKB-KW"/>
</dbReference>
<reference evidence="7 8" key="1">
    <citation type="submission" date="2016-10" db="EMBL/GenBank/DDBJ databases">
        <authorList>
            <person name="de Groot N.N."/>
        </authorList>
    </citation>
    <scope>NUCLEOTIDE SEQUENCE [LARGE SCALE GENOMIC DNA]</scope>
    <source>
        <strain evidence="7 8">DSM 12272</strain>
    </source>
</reference>
<dbReference type="GO" id="GO:0010945">
    <property type="term" value="F:coenzyme A diphosphatase activity"/>
    <property type="evidence" value="ECO:0007669"/>
    <property type="project" value="InterPro"/>
</dbReference>
<evidence type="ECO:0000256" key="2">
    <source>
        <dbReference type="ARBA" id="ARBA00001946"/>
    </source>
</evidence>
<dbReference type="RefSeq" id="WP_089965122.1">
    <property type="nucleotide sequence ID" value="NZ_FNJM01000001.1"/>
</dbReference>
<keyword evidence="6" id="KW-0464">Manganese</keyword>
<evidence type="ECO:0000256" key="3">
    <source>
        <dbReference type="ARBA" id="ARBA00022723"/>
    </source>
</evidence>
<accession>A0A1H0M3M2</accession>
<comment type="cofactor">
    <cofactor evidence="2">
        <name>Mg(2+)</name>
        <dbReference type="ChEBI" id="CHEBI:18420"/>
    </cofactor>
</comment>
<evidence type="ECO:0000256" key="5">
    <source>
        <dbReference type="ARBA" id="ARBA00022842"/>
    </source>
</evidence>
<organism evidence="7 8">
    <name type="scientific">Clostridium gasigenes</name>
    <dbReference type="NCBI Taxonomy" id="94869"/>
    <lineage>
        <taxon>Bacteria</taxon>
        <taxon>Bacillati</taxon>
        <taxon>Bacillota</taxon>
        <taxon>Clostridia</taxon>
        <taxon>Eubacteriales</taxon>
        <taxon>Clostridiaceae</taxon>
        <taxon>Clostridium</taxon>
    </lineage>
</organism>